<keyword evidence="4" id="KW-0067">ATP-binding</keyword>
<dbReference type="GeneID" id="25907176"/>
<dbReference type="PANTHER" id="PTHR43851">
    <property type="match status" value="1"/>
</dbReference>
<reference evidence="7 8" key="1">
    <citation type="submission" date="2011-02" db="EMBL/GenBank/DDBJ databases">
        <title>The Genome Sequence of Sphaeroforma arctica JP610.</title>
        <authorList>
            <consortium name="The Broad Institute Genome Sequencing Platform"/>
            <person name="Russ C."/>
            <person name="Cuomo C."/>
            <person name="Young S.K."/>
            <person name="Zeng Q."/>
            <person name="Gargeya S."/>
            <person name="Alvarado L."/>
            <person name="Berlin A."/>
            <person name="Chapman S.B."/>
            <person name="Chen Z."/>
            <person name="Freedman E."/>
            <person name="Gellesch M."/>
            <person name="Goldberg J."/>
            <person name="Griggs A."/>
            <person name="Gujja S."/>
            <person name="Heilman E."/>
            <person name="Heiman D."/>
            <person name="Howarth C."/>
            <person name="Mehta T."/>
            <person name="Neiman D."/>
            <person name="Pearson M."/>
            <person name="Roberts A."/>
            <person name="Saif S."/>
            <person name="Shea T."/>
            <person name="Shenoy N."/>
            <person name="Sisk P."/>
            <person name="Stolte C."/>
            <person name="Sykes S."/>
            <person name="White J."/>
            <person name="Yandava C."/>
            <person name="Burger G."/>
            <person name="Gray M.W."/>
            <person name="Holland P.W.H."/>
            <person name="King N."/>
            <person name="Lang F.B.F."/>
            <person name="Roger A.J."/>
            <person name="Ruiz-Trillo I."/>
            <person name="Haas B."/>
            <person name="Nusbaum C."/>
            <person name="Birren B."/>
        </authorList>
    </citation>
    <scope>NUCLEOTIDE SEQUENCE [LARGE SCALE GENOMIC DNA]</scope>
    <source>
        <strain evidence="7 8">JP610</strain>
    </source>
</reference>
<dbReference type="PANTHER" id="PTHR43851:SF3">
    <property type="entry name" value="COENZYME Q8"/>
    <property type="match status" value="1"/>
</dbReference>
<dbReference type="InterPro" id="IPR004147">
    <property type="entry name" value="ABC1_dom"/>
</dbReference>
<gene>
    <name evidence="7" type="ORF">SARC_06672</name>
</gene>
<dbReference type="GO" id="GO:0005524">
    <property type="term" value="F:ATP binding"/>
    <property type="evidence" value="ECO:0007669"/>
    <property type="project" value="UniProtKB-KW"/>
</dbReference>
<dbReference type="eggNOG" id="KOG1234">
    <property type="taxonomic scope" value="Eukaryota"/>
</dbReference>
<protein>
    <submittedName>
        <fullName evidence="7">Atypical/ABC1/ABC1-A protein kinase</fullName>
    </submittedName>
</protein>
<dbReference type="AlphaFoldDB" id="A0A0L0FWP3"/>
<dbReference type="EMBL" id="KQ242082">
    <property type="protein sequence ID" value="KNC80981.1"/>
    <property type="molecule type" value="Genomic_DNA"/>
</dbReference>
<evidence type="ECO:0000256" key="4">
    <source>
        <dbReference type="ARBA" id="ARBA00022840"/>
    </source>
</evidence>
<keyword evidence="2" id="KW-0808">Transferase</keyword>
<accession>A0A0L0FWP3</accession>
<feature type="region of interest" description="Disordered" evidence="5">
    <location>
        <begin position="223"/>
        <end position="289"/>
    </location>
</feature>
<dbReference type="Proteomes" id="UP000054560">
    <property type="component" value="Unassembled WGS sequence"/>
</dbReference>
<evidence type="ECO:0000256" key="1">
    <source>
        <dbReference type="ARBA" id="ARBA00009670"/>
    </source>
</evidence>
<dbReference type="InterPro" id="IPR034646">
    <property type="entry name" value="ADCK3_dom"/>
</dbReference>
<dbReference type="GO" id="GO:0006744">
    <property type="term" value="P:ubiquinone biosynthetic process"/>
    <property type="evidence" value="ECO:0007669"/>
    <property type="project" value="TreeGrafter"/>
</dbReference>
<evidence type="ECO:0000313" key="7">
    <source>
        <dbReference type="EMBL" id="KNC80981.1"/>
    </source>
</evidence>
<evidence type="ECO:0000256" key="3">
    <source>
        <dbReference type="ARBA" id="ARBA00022741"/>
    </source>
</evidence>
<keyword evidence="7" id="KW-0418">Kinase</keyword>
<name>A0A0L0FWP3_9EUKA</name>
<proteinExistence type="inferred from homology"/>
<sequence>MSHRCVRDAVGFVSGIGSVVKVLSRQPLNPSLLIPLSGGVVLHSDTYTHPDKSVLHTLDDVENLSHTLIDTKLHLRKEHSTQNKEQPRVDGRIPPEVKADVVSNVPVYDSAHKNTSEAYFNRLTEANVAHVQAQAHIADDDEWFSGGKASTDTSDVPPPLAGESIPAPSYTHIDTREQTDSHPQPRRSIADEVEDVVAASANVGLDKGIVLEAAQEKECRKKALGSTVAGNSSTGEELSEMEGLNHSKPTALPNIDLKDNVASSGANTPLDEATKPTGEDILSSVGKDGKAKDATASLEQLLNTHEGLGSSAQARRVPVSAASRLFGYAGLFTRIGTNMLTDRVKESVGMGSATPVEGRRRSRVMTERNADAMVNTLCRMRGAALKLGQVLSIQDNTMVAPEIQTIFNRVRLSADFMPADQMMNVLSSEMGENWRERYSDFAEKPMAAASIGQVHRAQSLDGRKLAVKIQYPGIADSIDSDFGLLLRLLKMTNALPEGAFLEKSITCSRDELVEECQYLKEAEHMENFRALLKDDEFYHIPLVDHELTTNRVLTMEYVDGVPLEQAKDFSQDVRNRISYNVMRLCLKELFEWRYMQTDPNWANFLYDSHKDQLNLLDFGAARRYEPKFIDEYLRVIKAAADNNKQGIADASHKLGYLTGFEADLMVDAHCSAVLILGEPFAAKGKFDFHGQDVTRRINELIPIMLKHRLTPPPQETYSLHRKLSGAFLICARLRASIDVSTLFEDIYNQYEFSTT</sequence>
<evidence type="ECO:0000259" key="6">
    <source>
        <dbReference type="Pfam" id="PF03109"/>
    </source>
</evidence>
<dbReference type="Pfam" id="PF03109">
    <property type="entry name" value="ABC1"/>
    <property type="match status" value="1"/>
</dbReference>
<comment type="similarity">
    <text evidence="1">Belongs to the protein kinase superfamily. ADCK protein kinase family.</text>
</comment>
<dbReference type="SUPFAM" id="SSF56112">
    <property type="entry name" value="Protein kinase-like (PK-like)"/>
    <property type="match status" value="1"/>
</dbReference>
<dbReference type="RefSeq" id="XP_014154883.1">
    <property type="nucleotide sequence ID" value="XM_014299408.1"/>
</dbReference>
<keyword evidence="3" id="KW-0547">Nucleotide-binding</keyword>
<feature type="region of interest" description="Disordered" evidence="5">
    <location>
        <begin position="143"/>
        <end position="188"/>
    </location>
</feature>
<evidence type="ECO:0000256" key="5">
    <source>
        <dbReference type="SAM" id="MobiDB-lite"/>
    </source>
</evidence>
<dbReference type="STRING" id="667725.A0A0L0FWP3"/>
<evidence type="ECO:0000313" key="8">
    <source>
        <dbReference type="Proteomes" id="UP000054560"/>
    </source>
</evidence>
<dbReference type="InterPro" id="IPR051409">
    <property type="entry name" value="Atypical_kinase_ADCK"/>
</dbReference>
<organism evidence="7 8">
    <name type="scientific">Sphaeroforma arctica JP610</name>
    <dbReference type="NCBI Taxonomy" id="667725"/>
    <lineage>
        <taxon>Eukaryota</taxon>
        <taxon>Ichthyosporea</taxon>
        <taxon>Ichthyophonida</taxon>
        <taxon>Sphaeroforma</taxon>
    </lineage>
</organism>
<dbReference type="GO" id="GO:0016301">
    <property type="term" value="F:kinase activity"/>
    <property type="evidence" value="ECO:0007669"/>
    <property type="project" value="UniProtKB-KW"/>
</dbReference>
<dbReference type="InterPro" id="IPR011009">
    <property type="entry name" value="Kinase-like_dom_sf"/>
</dbReference>
<dbReference type="OrthoDB" id="201153at2759"/>
<evidence type="ECO:0000256" key="2">
    <source>
        <dbReference type="ARBA" id="ARBA00022679"/>
    </source>
</evidence>
<dbReference type="CDD" id="cd13970">
    <property type="entry name" value="ABC1_ADCK3"/>
    <property type="match status" value="1"/>
</dbReference>
<feature type="domain" description="ABC1 atypical kinase-like" evidence="6">
    <location>
        <begin position="412"/>
        <end position="649"/>
    </location>
</feature>
<keyword evidence="8" id="KW-1185">Reference proteome</keyword>